<sequence length="75" mass="8076">MSSKLEVLQAEVLRLSPADRARLLDRLIASLDVDAGAEAVWDGLADEREHQLGVGEVQAVPLDVAVARLEARFPG</sequence>
<reference evidence="1" key="1">
    <citation type="submission" date="2017-08" db="EMBL/GenBank/DDBJ databases">
        <authorList>
            <person name="Imhoff J.F."/>
            <person name="Rahn T."/>
            <person name="Kuenzel S."/>
            <person name="Neulinger S.C."/>
        </authorList>
    </citation>
    <scope>NUCLEOTIDE SEQUENCE</scope>
    <source>
        <strain evidence="1">IM 151</strain>
    </source>
</reference>
<reference evidence="1" key="2">
    <citation type="journal article" date="2020" name="Microorganisms">
        <title>Osmotic Adaptation and Compatible Solute Biosynthesis of Phototrophic Bacteria as Revealed from Genome Analyses.</title>
        <authorList>
            <person name="Imhoff J.F."/>
            <person name="Rahn T."/>
            <person name="Kunzel S."/>
            <person name="Keller A."/>
            <person name="Neulinger S.C."/>
        </authorList>
    </citation>
    <scope>NUCLEOTIDE SEQUENCE</scope>
    <source>
        <strain evidence="1">IM 151</strain>
    </source>
</reference>
<protein>
    <recommendedName>
        <fullName evidence="3">Addiction module component</fullName>
    </recommendedName>
</protein>
<proteinExistence type="predicted"/>
<dbReference type="EMBL" id="NRRU01000095">
    <property type="protein sequence ID" value="MBK1715068.1"/>
    <property type="molecule type" value="Genomic_DNA"/>
</dbReference>
<dbReference type="RefSeq" id="WP_200228857.1">
    <property type="nucleotide sequence ID" value="NZ_NRRT01000025.1"/>
</dbReference>
<comment type="caution">
    <text evidence="1">The sequence shown here is derived from an EMBL/GenBank/DDBJ whole genome shotgun (WGS) entry which is preliminary data.</text>
</comment>
<evidence type="ECO:0008006" key="3">
    <source>
        <dbReference type="Google" id="ProtNLM"/>
    </source>
</evidence>
<name>A0ABS1DZX2_RUBGE</name>
<accession>A0ABS1DZX2</accession>
<organism evidence="1 2">
    <name type="scientific">Rubrivivax gelatinosus</name>
    <name type="common">Rhodocyclus gelatinosus</name>
    <name type="synonym">Rhodopseudomonas gelatinosa</name>
    <dbReference type="NCBI Taxonomy" id="28068"/>
    <lineage>
        <taxon>Bacteria</taxon>
        <taxon>Pseudomonadati</taxon>
        <taxon>Pseudomonadota</taxon>
        <taxon>Betaproteobacteria</taxon>
        <taxon>Burkholderiales</taxon>
        <taxon>Sphaerotilaceae</taxon>
        <taxon>Rubrivivax</taxon>
    </lineage>
</organism>
<evidence type="ECO:0000313" key="2">
    <source>
        <dbReference type="Proteomes" id="UP001041814"/>
    </source>
</evidence>
<gene>
    <name evidence="1" type="ORF">CKO43_20115</name>
</gene>
<dbReference type="Pfam" id="PF09720">
    <property type="entry name" value="Unstab_antitox"/>
    <property type="match status" value="1"/>
</dbReference>
<dbReference type="InterPro" id="IPR013406">
    <property type="entry name" value="CHP02574_addiction_mod"/>
</dbReference>
<evidence type="ECO:0000313" key="1">
    <source>
        <dbReference type="EMBL" id="MBK1715068.1"/>
    </source>
</evidence>
<keyword evidence="2" id="KW-1185">Reference proteome</keyword>
<dbReference type="Proteomes" id="UP001041814">
    <property type="component" value="Unassembled WGS sequence"/>
</dbReference>